<sequence length="36" mass="4109">MSIGEKKLTEEFLRKILFLDPQPAPAGHVQKGEFRP</sequence>
<accession>X0XWU9</accession>
<dbReference type="AlphaFoldDB" id="X0XWU9"/>
<proteinExistence type="predicted"/>
<feature type="non-terminal residue" evidence="1">
    <location>
        <position position="36"/>
    </location>
</feature>
<protein>
    <submittedName>
        <fullName evidence="1">Uncharacterized protein</fullName>
    </submittedName>
</protein>
<gene>
    <name evidence="1" type="ORF">S01H1_78729</name>
</gene>
<organism evidence="1">
    <name type="scientific">marine sediment metagenome</name>
    <dbReference type="NCBI Taxonomy" id="412755"/>
    <lineage>
        <taxon>unclassified sequences</taxon>
        <taxon>metagenomes</taxon>
        <taxon>ecological metagenomes</taxon>
    </lineage>
</organism>
<reference evidence="1" key="1">
    <citation type="journal article" date="2014" name="Front. Microbiol.">
        <title>High frequency of phylogenetically diverse reductive dehalogenase-homologous genes in deep subseafloor sedimentary metagenomes.</title>
        <authorList>
            <person name="Kawai M."/>
            <person name="Futagami T."/>
            <person name="Toyoda A."/>
            <person name="Takaki Y."/>
            <person name="Nishi S."/>
            <person name="Hori S."/>
            <person name="Arai W."/>
            <person name="Tsubouchi T."/>
            <person name="Morono Y."/>
            <person name="Uchiyama I."/>
            <person name="Ito T."/>
            <person name="Fujiyama A."/>
            <person name="Inagaki F."/>
            <person name="Takami H."/>
        </authorList>
    </citation>
    <scope>NUCLEOTIDE SEQUENCE</scope>
    <source>
        <strain evidence="1">Expedition CK06-06</strain>
    </source>
</reference>
<evidence type="ECO:0000313" key="1">
    <source>
        <dbReference type="EMBL" id="GAG47849.1"/>
    </source>
</evidence>
<comment type="caution">
    <text evidence="1">The sequence shown here is derived from an EMBL/GenBank/DDBJ whole genome shotgun (WGS) entry which is preliminary data.</text>
</comment>
<name>X0XWU9_9ZZZZ</name>
<dbReference type="EMBL" id="BARS01053008">
    <property type="protein sequence ID" value="GAG47849.1"/>
    <property type="molecule type" value="Genomic_DNA"/>
</dbReference>